<organism evidence="9 10">
    <name type="scientific">Leifsonia shinshuensis</name>
    <dbReference type="NCBI Taxonomy" id="150026"/>
    <lineage>
        <taxon>Bacteria</taxon>
        <taxon>Bacillati</taxon>
        <taxon>Actinomycetota</taxon>
        <taxon>Actinomycetes</taxon>
        <taxon>Micrococcales</taxon>
        <taxon>Microbacteriaceae</taxon>
        <taxon>Leifsonia</taxon>
    </lineage>
</organism>
<dbReference type="RefSeq" id="WP_185275710.1">
    <property type="nucleotide sequence ID" value="NZ_CP043641.1"/>
</dbReference>
<dbReference type="Proteomes" id="UP000515511">
    <property type="component" value="Chromosome"/>
</dbReference>
<dbReference type="AlphaFoldDB" id="A0A7G6YCQ9"/>
<comment type="subcellular location">
    <subcellularLocation>
        <location evidence="7">Cell membrane</location>
    </subcellularLocation>
    <subcellularLocation>
        <location evidence="7">Bacterial flagellum basal body</location>
    </subcellularLocation>
</comment>
<gene>
    <name evidence="9" type="primary">fliO</name>
    <name evidence="9" type="ORF">F1C12_14910</name>
</gene>
<proteinExistence type="inferred from homology"/>
<dbReference type="GO" id="GO:0005886">
    <property type="term" value="C:plasma membrane"/>
    <property type="evidence" value="ECO:0007669"/>
    <property type="project" value="UniProtKB-SubCell"/>
</dbReference>
<dbReference type="InterPro" id="IPR022781">
    <property type="entry name" value="Flagellar_biosynth_FliO"/>
</dbReference>
<protein>
    <recommendedName>
        <fullName evidence="7">Flagellar protein</fullName>
    </recommendedName>
</protein>
<feature type="transmembrane region" description="Helical" evidence="7">
    <location>
        <begin position="6"/>
        <end position="24"/>
    </location>
</feature>
<dbReference type="Pfam" id="PF04347">
    <property type="entry name" value="FliO"/>
    <property type="match status" value="1"/>
</dbReference>
<accession>A0A7G6YCQ9</accession>
<keyword evidence="2 7" id="KW-0812">Transmembrane</keyword>
<evidence type="ECO:0000256" key="3">
    <source>
        <dbReference type="ARBA" id="ARBA00022989"/>
    </source>
</evidence>
<dbReference type="PANTHER" id="PTHR38766:SF1">
    <property type="entry name" value="FLAGELLAR PROTEIN FLIO"/>
    <property type="match status" value="1"/>
</dbReference>
<dbReference type="InterPro" id="IPR052205">
    <property type="entry name" value="FliO/MopB"/>
</dbReference>
<dbReference type="KEGG" id="lse:F1C12_14910"/>
<keyword evidence="9" id="KW-0969">Cilium</keyword>
<dbReference type="GO" id="GO:0044781">
    <property type="term" value="P:bacterial-type flagellum organization"/>
    <property type="evidence" value="ECO:0007669"/>
    <property type="project" value="UniProtKB-UniRule"/>
</dbReference>
<keyword evidence="9" id="KW-0282">Flagellum</keyword>
<evidence type="ECO:0000256" key="1">
    <source>
        <dbReference type="ARBA" id="ARBA00022475"/>
    </source>
</evidence>
<dbReference type="PANTHER" id="PTHR38766">
    <property type="entry name" value="FLAGELLAR PROTEIN FLIO"/>
    <property type="match status" value="1"/>
</dbReference>
<evidence type="ECO:0000313" key="10">
    <source>
        <dbReference type="Proteomes" id="UP000515511"/>
    </source>
</evidence>
<comment type="similarity">
    <text evidence="6 7">Belongs to the FliO/MopB family.</text>
</comment>
<evidence type="ECO:0000256" key="7">
    <source>
        <dbReference type="RuleBase" id="RU362064"/>
    </source>
</evidence>
<keyword evidence="4 7" id="KW-0472">Membrane</keyword>
<sequence length="138" mass="15180">MDTLFTALRVAVSLALIIGLIWFVQRRSAKWSRKRSKRPITVIGRQSLGGKSRVVIVEADGTHFVLGVTDSSVVVLKSRELDTFADALAELELEQAERVEPTPGVEPASTPEPTPTFAQAITSPDTWRRAAQSLRTPR</sequence>
<keyword evidence="1 7" id="KW-1003">Cell membrane</keyword>
<name>A0A7G6YCQ9_9MICO</name>
<keyword evidence="3 7" id="KW-1133">Transmembrane helix</keyword>
<evidence type="ECO:0000256" key="6">
    <source>
        <dbReference type="ARBA" id="ARBA00037937"/>
    </source>
</evidence>
<evidence type="ECO:0000256" key="2">
    <source>
        <dbReference type="ARBA" id="ARBA00022692"/>
    </source>
</evidence>
<evidence type="ECO:0000256" key="8">
    <source>
        <dbReference type="SAM" id="MobiDB-lite"/>
    </source>
</evidence>
<dbReference type="GO" id="GO:0009425">
    <property type="term" value="C:bacterial-type flagellum basal body"/>
    <property type="evidence" value="ECO:0007669"/>
    <property type="project" value="UniProtKB-SubCell"/>
</dbReference>
<evidence type="ECO:0000256" key="5">
    <source>
        <dbReference type="ARBA" id="ARBA00023143"/>
    </source>
</evidence>
<evidence type="ECO:0000256" key="4">
    <source>
        <dbReference type="ARBA" id="ARBA00023136"/>
    </source>
</evidence>
<feature type="compositionally biased region" description="Polar residues" evidence="8">
    <location>
        <begin position="116"/>
        <end position="125"/>
    </location>
</feature>
<reference evidence="10" key="1">
    <citation type="submission" date="2019-09" db="EMBL/GenBank/DDBJ databases">
        <title>Antimicrobial potential of Antarctic Bacteria.</title>
        <authorList>
            <person name="Benaud N."/>
            <person name="Edwards R.J."/>
            <person name="Ferrari B.C."/>
        </authorList>
    </citation>
    <scope>NUCLEOTIDE SEQUENCE [LARGE SCALE GENOMIC DNA]</scope>
    <source>
        <strain evidence="10">INR9</strain>
    </source>
</reference>
<feature type="region of interest" description="Disordered" evidence="8">
    <location>
        <begin position="96"/>
        <end position="138"/>
    </location>
</feature>
<keyword evidence="5 7" id="KW-0975">Bacterial flagellum</keyword>
<dbReference type="NCBIfam" id="TIGR03500">
    <property type="entry name" value="FliO_TIGR"/>
    <property type="match status" value="1"/>
</dbReference>
<evidence type="ECO:0000313" key="9">
    <source>
        <dbReference type="EMBL" id="QNE36274.1"/>
    </source>
</evidence>
<dbReference type="EMBL" id="CP043641">
    <property type="protein sequence ID" value="QNE36274.1"/>
    <property type="molecule type" value="Genomic_DNA"/>
</dbReference>
<keyword evidence="9" id="KW-0966">Cell projection</keyword>